<dbReference type="Proteomes" id="UP000291107">
    <property type="component" value="Unassembled WGS sequence"/>
</dbReference>
<gene>
    <name evidence="1" type="ORF">EVS84_10160</name>
</gene>
<sequence length="70" mass="7751">MSQATTGVLTFQDLQHITGYQRRSDVERSLIAQGVRLFRGRTGPWTTLDLINHAGGVTSASAERYDTDIL</sequence>
<dbReference type="GeneID" id="75191338"/>
<evidence type="ECO:0008006" key="3">
    <source>
        <dbReference type="Google" id="ProtNLM"/>
    </source>
</evidence>
<reference evidence="1 2" key="1">
    <citation type="submission" date="2019-02" db="EMBL/GenBank/DDBJ databases">
        <title>Genome of Pseudomonas korensis isolated from heavy metal contaminated environment.</title>
        <authorList>
            <person name="Ayangbenro A.S."/>
            <person name="Babalola O."/>
        </authorList>
    </citation>
    <scope>NUCLEOTIDE SEQUENCE [LARGE SCALE GENOMIC DNA]</scope>
    <source>
        <strain evidence="1 2">AB36</strain>
    </source>
</reference>
<evidence type="ECO:0000313" key="2">
    <source>
        <dbReference type="Proteomes" id="UP000291107"/>
    </source>
</evidence>
<protein>
    <recommendedName>
        <fullName evidence="3">DUF4224 domain-containing protein</fullName>
    </recommendedName>
</protein>
<evidence type="ECO:0000313" key="1">
    <source>
        <dbReference type="EMBL" id="RYM42792.1"/>
    </source>
</evidence>
<accession>A0A4Q4L7P6</accession>
<comment type="caution">
    <text evidence="1">The sequence shown here is derived from an EMBL/GenBank/DDBJ whole genome shotgun (WGS) entry which is preliminary data.</text>
</comment>
<organism evidence="1 2">
    <name type="scientific">Pseudomonas koreensis</name>
    <dbReference type="NCBI Taxonomy" id="198620"/>
    <lineage>
        <taxon>Bacteria</taxon>
        <taxon>Pseudomonadati</taxon>
        <taxon>Pseudomonadota</taxon>
        <taxon>Gammaproteobacteria</taxon>
        <taxon>Pseudomonadales</taxon>
        <taxon>Pseudomonadaceae</taxon>
        <taxon>Pseudomonas</taxon>
    </lineage>
</organism>
<dbReference type="RefSeq" id="WP_080769328.1">
    <property type="nucleotide sequence ID" value="NZ_SEUB01000003.1"/>
</dbReference>
<dbReference type="EMBL" id="SEUB01000003">
    <property type="protein sequence ID" value="RYM42792.1"/>
    <property type="molecule type" value="Genomic_DNA"/>
</dbReference>
<proteinExistence type="predicted"/>
<dbReference type="AlphaFoldDB" id="A0A4Q4L7P6"/>
<name>A0A4Q4L7P6_9PSED</name>